<feature type="chain" id="PRO_5011760354" evidence="1">
    <location>
        <begin position="22"/>
        <end position="40"/>
    </location>
</feature>
<dbReference type="AlphaFoldDB" id="A0A1H7PZH2"/>
<proteinExistence type="predicted"/>
<protein>
    <submittedName>
        <fullName evidence="2">Uncharacterized protein</fullName>
    </submittedName>
</protein>
<sequence>MKIVLALLVAGAAVSGVAAYAAVGKVSVGANTPRPVKPAR</sequence>
<name>A0A1H7PZH2_9SPHN</name>
<feature type="signal peptide" evidence="1">
    <location>
        <begin position="1"/>
        <end position="21"/>
    </location>
</feature>
<dbReference type="STRING" id="1855283.SAMN05216382_1987"/>
<reference evidence="3" key="1">
    <citation type="submission" date="2016-10" db="EMBL/GenBank/DDBJ databases">
        <authorList>
            <person name="Varghese N."/>
            <person name="Submissions S."/>
        </authorList>
    </citation>
    <scope>NUCLEOTIDE SEQUENCE [LARGE SCALE GENOMIC DNA]</scope>
    <source>
        <strain evidence="3">JS21-1</strain>
    </source>
</reference>
<evidence type="ECO:0000313" key="2">
    <source>
        <dbReference type="EMBL" id="SEL41113.1"/>
    </source>
</evidence>
<accession>A0A1H7PZH2</accession>
<dbReference type="RefSeq" id="WP_281243246.1">
    <property type="nucleotide sequence ID" value="NZ_FNZZ01000003.1"/>
</dbReference>
<evidence type="ECO:0000256" key="1">
    <source>
        <dbReference type="SAM" id="SignalP"/>
    </source>
</evidence>
<dbReference type="EMBL" id="FNZZ01000003">
    <property type="protein sequence ID" value="SEL41113.1"/>
    <property type="molecule type" value="Genomic_DNA"/>
</dbReference>
<keyword evidence="3" id="KW-1185">Reference proteome</keyword>
<organism evidence="2 3">
    <name type="scientific">Sphingomonas palmae</name>
    <dbReference type="NCBI Taxonomy" id="1855283"/>
    <lineage>
        <taxon>Bacteria</taxon>
        <taxon>Pseudomonadati</taxon>
        <taxon>Pseudomonadota</taxon>
        <taxon>Alphaproteobacteria</taxon>
        <taxon>Sphingomonadales</taxon>
        <taxon>Sphingomonadaceae</taxon>
        <taxon>Sphingomonas</taxon>
    </lineage>
</organism>
<evidence type="ECO:0000313" key="3">
    <source>
        <dbReference type="Proteomes" id="UP000199214"/>
    </source>
</evidence>
<keyword evidence="1" id="KW-0732">Signal</keyword>
<dbReference type="Proteomes" id="UP000199214">
    <property type="component" value="Unassembled WGS sequence"/>
</dbReference>
<gene>
    <name evidence="2" type="ORF">SAMN05216382_1987</name>
</gene>